<proteinExistence type="predicted"/>
<comment type="caution">
    <text evidence="2">The sequence shown here is derived from an EMBL/GenBank/DDBJ whole genome shotgun (WGS) entry which is preliminary data.</text>
</comment>
<evidence type="ECO:0000313" key="3">
    <source>
        <dbReference type="Proteomes" id="UP000579531"/>
    </source>
</evidence>
<evidence type="ECO:0000313" key="2">
    <source>
        <dbReference type="EMBL" id="MBB5813053.1"/>
    </source>
</evidence>
<sequence>MTEASGRRSIRRTLLYGGIALAAVLSTLLAYLLGVFSEERGDIKADDVCRSLPDRKAAARIFGSLLPRAADYDFVTTSTPDPDESYINTCSVMGDNNQRLLNLHAEMGVAMPWRQWADHNLPPTSGKVTYFDAGVKGVSTSDLAAIYVPCYSSEAKTKQPHNLTVFAHATEELPGSDSENRQKLVDLATAFGRNAYKEAECDLPSRLPD</sequence>
<accession>A0AA89Q5M5</accession>
<name>A0AA89Q5M5_STRCU</name>
<dbReference type="EMBL" id="JACHLX010000001">
    <property type="protein sequence ID" value="MBB5813053.1"/>
    <property type="molecule type" value="Genomic_DNA"/>
</dbReference>
<dbReference type="AlphaFoldDB" id="A0AA89Q5M5"/>
<dbReference type="RefSeq" id="WP_184848808.1">
    <property type="nucleotide sequence ID" value="NZ_BAABFE010000001.1"/>
</dbReference>
<evidence type="ECO:0000256" key="1">
    <source>
        <dbReference type="SAM" id="Phobius"/>
    </source>
</evidence>
<dbReference type="Proteomes" id="UP000579531">
    <property type="component" value="Unassembled WGS sequence"/>
</dbReference>
<gene>
    <name evidence="2" type="ORF">HNR72_004081</name>
</gene>
<protein>
    <submittedName>
        <fullName evidence="2">Uncharacterized protein</fullName>
    </submittedName>
</protein>
<dbReference type="GeneID" id="93840507"/>
<organism evidence="2 3">
    <name type="scientific">Streptomyces collinus</name>
    <dbReference type="NCBI Taxonomy" id="42684"/>
    <lineage>
        <taxon>Bacteria</taxon>
        <taxon>Bacillati</taxon>
        <taxon>Actinomycetota</taxon>
        <taxon>Actinomycetes</taxon>
        <taxon>Kitasatosporales</taxon>
        <taxon>Streptomycetaceae</taxon>
        <taxon>Streptomyces</taxon>
    </lineage>
</organism>
<keyword evidence="1" id="KW-0472">Membrane</keyword>
<keyword evidence="1" id="KW-1133">Transmembrane helix</keyword>
<feature type="transmembrane region" description="Helical" evidence="1">
    <location>
        <begin position="14"/>
        <end position="36"/>
    </location>
</feature>
<keyword evidence="3" id="KW-1185">Reference proteome</keyword>
<reference evidence="2 3" key="1">
    <citation type="submission" date="2020-08" db="EMBL/GenBank/DDBJ databases">
        <title>Sequencing the genomes of 1000 actinobacteria strains.</title>
        <authorList>
            <person name="Klenk H.-P."/>
        </authorList>
    </citation>
    <scope>NUCLEOTIDE SEQUENCE [LARGE SCALE GENOMIC DNA]</scope>
    <source>
        <strain evidence="2 3">DSM 40129</strain>
    </source>
</reference>
<keyword evidence="1" id="KW-0812">Transmembrane</keyword>